<proteinExistence type="predicted"/>
<name>A0A380TK35_9ZZZZ</name>
<evidence type="ECO:0000313" key="1">
    <source>
        <dbReference type="EMBL" id="SUS08825.1"/>
    </source>
</evidence>
<gene>
    <name evidence="1" type="ORF">DF3PB_90027</name>
</gene>
<organism evidence="1">
    <name type="scientific">metagenome</name>
    <dbReference type="NCBI Taxonomy" id="256318"/>
    <lineage>
        <taxon>unclassified sequences</taxon>
        <taxon>metagenomes</taxon>
    </lineage>
</organism>
<sequence length="134" mass="14776">MQLHIIRSQKTAGLIAKSVVFCVDARAQYTAEEQAKIIKYNLGYVLVYESEKRKAHLAAAHDGRGFLSSMLHSIAAGLSLRITLDSLGQGHHIELKSLDELLAAEQAMDEACTQAKLFLEVADGFDGREILKTY</sequence>
<dbReference type="EMBL" id="UIDG01000645">
    <property type="protein sequence ID" value="SUS08825.1"/>
    <property type="molecule type" value="Genomic_DNA"/>
</dbReference>
<protein>
    <submittedName>
        <fullName evidence="1">Uncharacterized protein</fullName>
    </submittedName>
</protein>
<dbReference type="AlphaFoldDB" id="A0A380TK35"/>
<accession>A0A380TK35</accession>
<reference evidence="1" key="1">
    <citation type="submission" date="2018-07" db="EMBL/GenBank/DDBJ databases">
        <authorList>
            <person name="Quirk P.G."/>
            <person name="Krulwich T.A."/>
        </authorList>
    </citation>
    <scope>NUCLEOTIDE SEQUENCE</scope>
</reference>